<protein>
    <submittedName>
        <fullName evidence="1">Alpha/beta hydrolase</fullName>
    </submittedName>
</protein>
<dbReference type="Proteomes" id="UP000188246">
    <property type="component" value="Chromosome"/>
</dbReference>
<dbReference type="InterPro" id="IPR029058">
    <property type="entry name" value="AB_hydrolase_fold"/>
</dbReference>
<dbReference type="AlphaFoldDB" id="A0A1Q2D814"/>
<dbReference type="KEGG" id="vpi:BW732_10085"/>
<dbReference type="SUPFAM" id="SSF53474">
    <property type="entry name" value="alpha/beta-Hydrolases"/>
    <property type="match status" value="1"/>
</dbReference>
<dbReference type="OrthoDB" id="9776685at2"/>
<organism evidence="1 2">
    <name type="scientific">Vagococcus penaei</name>
    <dbReference type="NCBI Taxonomy" id="633807"/>
    <lineage>
        <taxon>Bacteria</taxon>
        <taxon>Bacillati</taxon>
        <taxon>Bacillota</taxon>
        <taxon>Bacilli</taxon>
        <taxon>Lactobacillales</taxon>
        <taxon>Enterococcaceae</taxon>
        <taxon>Vagococcus</taxon>
    </lineage>
</organism>
<dbReference type="InterPro" id="IPR022742">
    <property type="entry name" value="Hydrolase_4"/>
</dbReference>
<dbReference type="GO" id="GO:0016787">
    <property type="term" value="F:hydrolase activity"/>
    <property type="evidence" value="ECO:0007669"/>
    <property type="project" value="UniProtKB-KW"/>
</dbReference>
<evidence type="ECO:0000313" key="1">
    <source>
        <dbReference type="EMBL" id="AQP54519.1"/>
    </source>
</evidence>
<name>A0A1Q2D814_9ENTE</name>
<sequence>MKKILVIILVVIVIIVVGGLGYATNYLFNYAIVPGEKDFLAKQDNIQQEKEWKFAQKKLTDVTLKSHDGLTLSGTWVNQEKTTKKIAIVAHGYMQNASTMGQYAELFYRLGYDVLVPDNRAHGKSEGEYVGFGWLDRLDYLQWIDEVIQTKGKDCEIVLFGVSMGAATVMMTSGEKLPSQVKAIVEDCGYDSVTNELAHQLKEMFHIPAFPLIPLTSLYTQIRAGYSFNQASAVKQLANNHLPTLFIHGDKDKFVPTSMVYKLYDATKGPKELIIFEGSGHAKSLADHPKEYEKVISNFLKDYLN</sequence>
<reference evidence="1 2" key="1">
    <citation type="journal article" date="2010" name="Int. J. Syst. Evol. Microbiol.">
        <title>Vagococcus penaei sp. nov., isolated from spoilage microbiota of cooked shrimp (Penaeus vannamei).</title>
        <authorList>
            <person name="Jaffres E."/>
            <person name="Prevost H."/>
            <person name="Rossero A."/>
            <person name="Joffraud J.J."/>
            <person name="Dousset X."/>
        </authorList>
    </citation>
    <scope>NUCLEOTIDE SEQUENCE [LARGE SCALE GENOMIC DNA]</scope>
    <source>
        <strain evidence="1 2">CD276</strain>
    </source>
</reference>
<dbReference type="RefSeq" id="WP_077276600.1">
    <property type="nucleotide sequence ID" value="NZ_CP019609.1"/>
</dbReference>
<dbReference type="PANTHER" id="PTHR43358">
    <property type="entry name" value="ALPHA/BETA-HYDROLASE"/>
    <property type="match status" value="1"/>
</dbReference>
<dbReference type="Pfam" id="PF12146">
    <property type="entry name" value="Hydrolase_4"/>
    <property type="match status" value="1"/>
</dbReference>
<dbReference type="InterPro" id="IPR052920">
    <property type="entry name" value="DNA-binding_regulatory"/>
</dbReference>
<dbReference type="PANTHER" id="PTHR43358:SF4">
    <property type="entry name" value="ALPHA_BETA HYDROLASE FOLD-1 DOMAIN-CONTAINING PROTEIN"/>
    <property type="match status" value="1"/>
</dbReference>
<keyword evidence="2" id="KW-1185">Reference proteome</keyword>
<dbReference type="STRING" id="633807.BW732_10085"/>
<evidence type="ECO:0000313" key="2">
    <source>
        <dbReference type="Proteomes" id="UP000188246"/>
    </source>
</evidence>
<accession>A0A1Q2D814</accession>
<proteinExistence type="predicted"/>
<dbReference type="Gene3D" id="3.40.50.1820">
    <property type="entry name" value="alpha/beta hydrolase"/>
    <property type="match status" value="1"/>
</dbReference>
<keyword evidence="1" id="KW-0378">Hydrolase</keyword>
<dbReference type="EMBL" id="CP019609">
    <property type="protein sequence ID" value="AQP54519.1"/>
    <property type="molecule type" value="Genomic_DNA"/>
</dbReference>
<gene>
    <name evidence="1" type="ORF">BW732_10085</name>
</gene>